<dbReference type="PANTHER" id="PTHR43546:SF3">
    <property type="entry name" value="UPF0173 METAL-DEPENDENT HYDROLASE MJ1163"/>
    <property type="match status" value="1"/>
</dbReference>
<dbReference type="SUPFAM" id="SSF56281">
    <property type="entry name" value="Metallo-hydrolase/oxidoreductase"/>
    <property type="match status" value="1"/>
</dbReference>
<dbReference type="InterPro" id="IPR001279">
    <property type="entry name" value="Metallo-B-lactamas"/>
</dbReference>
<accession>A0ABS0D5P3</accession>
<dbReference type="PANTHER" id="PTHR43546">
    <property type="entry name" value="UPF0173 METAL-DEPENDENT HYDROLASE MJ1163-RELATED"/>
    <property type="match status" value="1"/>
</dbReference>
<comment type="caution">
    <text evidence="3">The sequence shown here is derived from an EMBL/GenBank/DDBJ whole genome shotgun (WGS) entry which is preliminary data.</text>
</comment>
<feature type="region of interest" description="Disordered" evidence="1">
    <location>
        <begin position="1"/>
        <end position="29"/>
    </location>
</feature>
<evidence type="ECO:0000313" key="4">
    <source>
        <dbReference type="Proteomes" id="UP000707731"/>
    </source>
</evidence>
<proteinExistence type="predicted"/>
<dbReference type="EMBL" id="JADLQN010000001">
    <property type="protein sequence ID" value="MBF6353800.1"/>
    <property type="molecule type" value="Genomic_DNA"/>
</dbReference>
<dbReference type="Pfam" id="PF00753">
    <property type="entry name" value="Lactamase_B"/>
    <property type="match status" value="1"/>
</dbReference>
<name>A0ABS0D5P3_9NOCA</name>
<organism evidence="3 4">
    <name type="scientific">Nocardia higoensis</name>
    <dbReference type="NCBI Taxonomy" id="228599"/>
    <lineage>
        <taxon>Bacteria</taxon>
        <taxon>Bacillati</taxon>
        <taxon>Actinomycetota</taxon>
        <taxon>Actinomycetes</taxon>
        <taxon>Mycobacteriales</taxon>
        <taxon>Nocardiaceae</taxon>
        <taxon>Nocardia</taxon>
    </lineage>
</organism>
<dbReference type="Gene3D" id="3.60.15.10">
    <property type="entry name" value="Ribonuclease Z/Hydroxyacylglutathione hydrolase-like"/>
    <property type="match status" value="1"/>
</dbReference>
<keyword evidence="4" id="KW-1185">Reference proteome</keyword>
<protein>
    <submittedName>
        <fullName evidence="3">MBL fold metallo-hydrolase</fullName>
    </submittedName>
</protein>
<dbReference type="Proteomes" id="UP000707731">
    <property type="component" value="Unassembled WGS sequence"/>
</dbReference>
<dbReference type="InterPro" id="IPR050114">
    <property type="entry name" value="UPF0173_UPF0282_UlaG_hydrolase"/>
</dbReference>
<evidence type="ECO:0000256" key="1">
    <source>
        <dbReference type="SAM" id="MobiDB-lite"/>
    </source>
</evidence>
<evidence type="ECO:0000313" key="3">
    <source>
        <dbReference type="EMBL" id="MBF6353800.1"/>
    </source>
</evidence>
<feature type="domain" description="Metallo-beta-lactamase" evidence="2">
    <location>
        <begin position="143"/>
        <end position="185"/>
    </location>
</feature>
<gene>
    <name evidence="3" type="ORF">IU449_04415</name>
</gene>
<dbReference type="InterPro" id="IPR036866">
    <property type="entry name" value="RibonucZ/Hydroxyglut_hydro"/>
</dbReference>
<evidence type="ECO:0000259" key="2">
    <source>
        <dbReference type="Pfam" id="PF00753"/>
    </source>
</evidence>
<reference evidence="3 4" key="1">
    <citation type="submission" date="2020-10" db="EMBL/GenBank/DDBJ databases">
        <title>Identification of Nocardia species via Next-generation sequencing and recognition of intraspecies genetic diversity.</title>
        <authorList>
            <person name="Li P."/>
            <person name="Li P."/>
            <person name="Lu B."/>
        </authorList>
    </citation>
    <scope>NUCLEOTIDE SEQUENCE [LARGE SCALE GENOMIC DNA]</scope>
    <source>
        <strain evidence="3 4">BJ06-0143</strain>
    </source>
</reference>
<sequence>MRPRPPYTTDTISYPNGVGVDDEPPQGTAPALDSCQDVYVSDLSHRPGPLTRRTLLGAAIGAGLVATAGRSVADPDERMIAARTRFFGAANVDPQTGAVRGDRAILSWFGCTSFAAALGGTVVLLDAWVPRGAHSGYVPTTVAQVGELRPEAIFIGHGHFDHAADAGALAQASGAVLFGTAEHCTQVQRQVEASTLRTVAFGDAQSALGETYHHSVGSIEVTAVRHVHSGPKPPDRSAAGSAPFFPVPDIRDSIANPPQLCDLIALGSALSDQEGGSLLYQFRVGGFTLTWNDSAGPLTEAAPQVYDVLRALPASDVHLGAIQGFNQPLNGLRDVRQYIEAIRPAVFVPSHHDNWLPGFTARGDTYRATLHGELERIPAEQRPALRFLSDPGDYIRPDALTFTL</sequence>